<dbReference type="EMBL" id="JAMKFB020000015">
    <property type="protein sequence ID" value="KAL0173934.1"/>
    <property type="molecule type" value="Genomic_DNA"/>
</dbReference>
<evidence type="ECO:0000313" key="2">
    <source>
        <dbReference type="EMBL" id="KAL0173934.1"/>
    </source>
</evidence>
<reference evidence="2 3" key="1">
    <citation type="submission" date="2024-05" db="EMBL/GenBank/DDBJ databases">
        <title>Genome sequencing and assembly of Indian major carp, Cirrhinus mrigala (Hamilton, 1822).</title>
        <authorList>
            <person name="Mohindra V."/>
            <person name="Chowdhury L.M."/>
            <person name="Lal K."/>
            <person name="Jena J.K."/>
        </authorList>
    </citation>
    <scope>NUCLEOTIDE SEQUENCE [LARGE SCALE GENOMIC DNA]</scope>
    <source>
        <strain evidence="2">CM1030</strain>
        <tissue evidence="2">Blood</tissue>
    </source>
</reference>
<dbReference type="AlphaFoldDB" id="A0ABD0PJA6"/>
<evidence type="ECO:0000256" key="1">
    <source>
        <dbReference type="SAM" id="MobiDB-lite"/>
    </source>
</evidence>
<evidence type="ECO:0000313" key="3">
    <source>
        <dbReference type="Proteomes" id="UP001529510"/>
    </source>
</evidence>
<accession>A0ABD0PJA6</accession>
<comment type="caution">
    <text evidence="2">The sequence shown here is derived from an EMBL/GenBank/DDBJ whole genome shotgun (WGS) entry which is preliminary data.</text>
</comment>
<feature type="non-terminal residue" evidence="2">
    <location>
        <position position="54"/>
    </location>
</feature>
<name>A0ABD0PJA6_CIRMR</name>
<sequence length="54" mass="6116">MHLFGLNWHLQPMQRQIYQLTEDNTSGLHLPTDLGLPPLGNTGLEFPDRGSKDD</sequence>
<gene>
    <name evidence="2" type="ORF">M9458_029902</name>
</gene>
<feature type="region of interest" description="Disordered" evidence="1">
    <location>
        <begin position="29"/>
        <end position="54"/>
    </location>
</feature>
<feature type="non-terminal residue" evidence="2">
    <location>
        <position position="1"/>
    </location>
</feature>
<organism evidence="2 3">
    <name type="scientific">Cirrhinus mrigala</name>
    <name type="common">Mrigala</name>
    <dbReference type="NCBI Taxonomy" id="683832"/>
    <lineage>
        <taxon>Eukaryota</taxon>
        <taxon>Metazoa</taxon>
        <taxon>Chordata</taxon>
        <taxon>Craniata</taxon>
        <taxon>Vertebrata</taxon>
        <taxon>Euteleostomi</taxon>
        <taxon>Actinopterygii</taxon>
        <taxon>Neopterygii</taxon>
        <taxon>Teleostei</taxon>
        <taxon>Ostariophysi</taxon>
        <taxon>Cypriniformes</taxon>
        <taxon>Cyprinidae</taxon>
        <taxon>Labeoninae</taxon>
        <taxon>Labeonini</taxon>
        <taxon>Cirrhinus</taxon>
    </lineage>
</organism>
<keyword evidence="3" id="KW-1185">Reference proteome</keyword>
<dbReference type="Proteomes" id="UP001529510">
    <property type="component" value="Unassembled WGS sequence"/>
</dbReference>
<proteinExistence type="predicted"/>
<protein>
    <submittedName>
        <fullName evidence="2">Uncharacterized protein</fullName>
    </submittedName>
</protein>